<dbReference type="EMBL" id="JANBPT010000194">
    <property type="protein sequence ID" value="KAJ1926016.1"/>
    <property type="molecule type" value="Genomic_DNA"/>
</dbReference>
<dbReference type="SUPFAM" id="SSF53067">
    <property type="entry name" value="Actin-like ATPase domain"/>
    <property type="match status" value="2"/>
</dbReference>
<gene>
    <name evidence="2" type="primary">RTG2_1</name>
    <name evidence="2" type="ORF">IWQ60_004165</name>
</gene>
<keyword evidence="3" id="KW-1185">Reference proteome</keyword>
<dbReference type="InterPro" id="IPR043129">
    <property type="entry name" value="ATPase_NBD"/>
</dbReference>
<dbReference type="Gene3D" id="3.30.420.150">
    <property type="entry name" value="Exopolyphosphatase. Domain 2"/>
    <property type="match status" value="1"/>
</dbReference>
<dbReference type="Proteomes" id="UP001150569">
    <property type="component" value="Unassembled WGS sequence"/>
</dbReference>
<evidence type="ECO:0000313" key="2">
    <source>
        <dbReference type="EMBL" id="KAJ1926016.1"/>
    </source>
</evidence>
<evidence type="ECO:0000259" key="1">
    <source>
        <dbReference type="Pfam" id="PF02541"/>
    </source>
</evidence>
<protein>
    <submittedName>
        <fullName evidence="2">Retrograde regulation protein 2</fullName>
    </submittedName>
</protein>
<dbReference type="Gene3D" id="3.30.420.40">
    <property type="match status" value="1"/>
</dbReference>
<dbReference type="GO" id="GO:0006357">
    <property type="term" value="P:regulation of transcription by RNA polymerase II"/>
    <property type="evidence" value="ECO:0007669"/>
    <property type="project" value="TreeGrafter"/>
</dbReference>
<accession>A0A9W8ABI2</accession>
<dbReference type="PANTHER" id="PTHR30005:SF0">
    <property type="entry name" value="RETROGRADE REGULATION PROTEIN 2"/>
    <property type="match status" value="1"/>
</dbReference>
<organism evidence="2 3">
    <name type="scientific">Tieghemiomyces parasiticus</name>
    <dbReference type="NCBI Taxonomy" id="78921"/>
    <lineage>
        <taxon>Eukaryota</taxon>
        <taxon>Fungi</taxon>
        <taxon>Fungi incertae sedis</taxon>
        <taxon>Zoopagomycota</taxon>
        <taxon>Kickxellomycotina</taxon>
        <taxon>Dimargaritomycetes</taxon>
        <taxon>Dimargaritales</taxon>
        <taxon>Dimargaritaceae</taxon>
        <taxon>Tieghemiomyces</taxon>
    </lineage>
</organism>
<proteinExistence type="predicted"/>
<reference evidence="2" key="1">
    <citation type="submission" date="2022-07" db="EMBL/GenBank/DDBJ databases">
        <title>Phylogenomic reconstructions and comparative analyses of Kickxellomycotina fungi.</title>
        <authorList>
            <person name="Reynolds N.K."/>
            <person name="Stajich J.E."/>
            <person name="Barry K."/>
            <person name="Grigoriev I.V."/>
            <person name="Crous P."/>
            <person name="Smith M.E."/>
        </authorList>
    </citation>
    <scope>NUCLEOTIDE SEQUENCE</scope>
    <source>
        <strain evidence="2">RSA 861</strain>
    </source>
</reference>
<dbReference type="OrthoDB" id="2014654at2759"/>
<dbReference type="InterPro" id="IPR050273">
    <property type="entry name" value="GppA/Ppx_hydrolase"/>
</dbReference>
<dbReference type="AlphaFoldDB" id="A0A9W8ABI2"/>
<evidence type="ECO:0000313" key="3">
    <source>
        <dbReference type="Proteomes" id="UP001150569"/>
    </source>
</evidence>
<feature type="domain" description="Ppx/GppA phosphatase N-terminal" evidence="1">
    <location>
        <begin position="143"/>
        <end position="283"/>
    </location>
</feature>
<comment type="caution">
    <text evidence="2">The sequence shown here is derived from an EMBL/GenBank/DDBJ whole genome shotgun (WGS) entry which is preliminary data.</text>
</comment>
<dbReference type="PANTHER" id="PTHR30005">
    <property type="entry name" value="EXOPOLYPHOSPHATASE"/>
    <property type="match status" value="1"/>
</dbReference>
<name>A0A9W8ABI2_9FUNG</name>
<dbReference type="InterPro" id="IPR003695">
    <property type="entry name" value="Ppx_GppA_N"/>
</dbReference>
<dbReference type="Pfam" id="PF02541">
    <property type="entry name" value="Ppx-GppA"/>
    <property type="match status" value="1"/>
</dbReference>
<sequence>MLPLPFARYTVTTSPVFLPLCLIDGLALALFVLTTFLPLQPGAPTNSSAYLYADMPVVTHSVPQPPLAIVDMGSNGIRLGIYGPTIPMHPKQGLYLPNLRAFPVLFRQRAPISLSSEMVTVASPVDTALSDHTQPGDSPVARIIPPEALERIGDAFGYFRSVCKQYRATTVIVVATEATRVAANRAELLARIRQATADDEVSATEQSDQPEADASLARLALQSIDDPAGWRVQVLSPSEESMMTSLGMQATFKSLHGHTMDLGGGSMEIGTVAYDAPYALESAGIRREVPAAQKVTTTTGGESDGGIASFASFPFGANVLTQQLDRLADDEAQRDQLADRILAAVRTRGPQTASALDTEHRGLYLSGGGFRALASIAIHVRRHPVPIIHGYTLTIEQFLDLVKLLRTDANYGLKQLKRIPGISKRRAKMVPAVTFLVHSLEPWLRAHVDWVYFSEAGVQQGVLATVLAGSPGKPGAHSDNDHPTALWSWSQDPLTETVRTVLATTYNPAWVPPARWIAAVQTTWLATLDRYTSLFTAAGSPLTPGGRLLNAVLAVSNLCTTGNTDVDAVVGLSLFTRSVGDTLPVPSHSPDLAAAGVALTHPERALLSLVLYHRYGGTGASPENLSNLETLASSMAQDLVLAPAVNAAARVLGRLLHLAYTVAPLDWSVVADGRVTLEATRGKKGAIKVSLTSPTLSHVIRNDLAQRSLKDLNDELKNLPSLA</sequence>
<dbReference type="Gene3D" id="1.10.3210.10">
    <property type="entry name" value="Hypothetical protein af1432"/>
    <property type="match status" value="1"/>
</dbReference>